<evidence type="ECO:0000256" key="1">
    <source>
        <dbReference type="ARBA" id="ARBA00022448"/>
    </source>
</evidence>
<dbReference type="CDD" id="cd03216">
    <property type="entry name" value="ABC_Carb_Monos_I"/>
    <property type="match status" value="1"/>
</dbReference>
<dbReference type="CDD" id="cd03215">
    <property type="entry name" value="ABC_Carb_Monos_II"/>
    <property type="match status" value="1"/>
</dbReference>
<evidence type="ECO:0000259" key="5">
    <source>
        <dbReference type="PROSITE" id="PS50893"/>
    </source>
</evidence>
<dbReference type="AlphaFoldDB" id="A0A379YLX0"/>
<dbReference type="SMART" id="SM00382">
    <property type="entry name" value="AAA"/>
    <property type="match status" value="2"/>
</dbReference>
<keyword evidence="6" id="KW-0378">Hydrolase</keyword>
<dbReference type="EMBL" id="UGYK01000002">
    <property type="protein sequence ID" value="SUI47140.1"/>
    <property type="molecule type" value="Genomic_DNA"/>
</dbReference>
<evidence type="ECO:0000313" key="7">
    <source>
        <dbReference type="Proteomes" id="UP000254765"/>
    </source>
</evidence>
<keyword evidence="3" id="KW-0547">Nucleotide-binding</keyword>
<protein>
    <submittedName>
        <fullName evidence="6">Ribose import ATP-binding protein RbsA</fullName>
        <ecNumber evidence="6">3.6.3.17</ecNumber>
    </submittedName>
</protein>
<reference evidence="6 7" key="1">
    <citation type="submission" date="2018-06" db="EMBL/GenBank/DDBJ databases">
        <authorList>
            <consortium name="Pathogen Informatics"/>
            <person name="Doyle S."/>
        </authorList>
    </citation>
    <scope>NUCLEOTIDE SEQUENCE [LARGE SCALE GENOMIC DNA]</scope>
    <source>
        <strain evidence="6 7">NCTC10211</strain>
    </source>
</reference>
<sequence length="541" mass="58880">MTIDNAAQPILTLSHIVKRFGGNVAVNDVSLQVMPGEVLALLGENGAGKSTLIKVLAGVYPRDGGDIRFQGASIASAAAIKSASRQPIAFIHQDLGLIEWMTVAENMALVMGFPRRFGLIDWRAIRRRAAQALQDVGIALDPDARVFELSRTEKSLLAIARAVAVNAELLVLDEPTASLPANDVRHLFAVINRLRAKKVGMIYVTHRLDEVIEIADRVCVMRDGRYVAGGRTADYSLRDLVQTIVGEAMADDQREPLPEHRPPVLQLDSVTVGDIGPVSFELQPGEMLALAGLRGAGQEEIGRLLFGLRQADGGAIRFRDRPYLASSPQQAMACGVSLVAGDRTGESLVMSMSVRENLFINPCASGHRLLSRYGRRAEIGASWWKVQLFDVRPKDVNIDISALSGGNQQKVVMARWMHLGAPLLILEDPTAGVDVGARAEIYHLLNKSLAEGVAVLVISNDFEEIAHICNRALVFNRGKVVGELKNQQVSFANLLELASASTGGKRRNHVRIRGRPCLKHPLNQPRWSSASAWRRTAPARG</sequence>
<organism evidence="6 7">
    <name type="scientific">Serratia marcescens</name>
    <dbReference type="NCBI Taxonomy" id="615"/>
    <lineage>
        <taxon>Bacteria</taxon>
        <taxon>Pseudomonadati</taxon>
        <taxon>Pseudomonadota</taxon>
        <taxon>Gammaproteobacteria</taxon>
        <taxon>Enterobacterales</taxon>
        <taxon>Yersiniaceae</taxon>
        <taxon>Serratia</taxon>
    </lineage>
</organism>
<evidence type="ECO:0000256" key="4">
    <source>
        <dbReference type="ARBA" id="ARBA00022840"/>
    </source>
</evidence>
<keyword evidence="2" id="KW-0677">Repeat</keyword>
<dbReference type="GO" id="GO:0005524">
    <property type="term" value="F:ATP binding"/>
    <property type="evidence" value="ECO:0007669"/>
    <property type="project" value="UniProtKB-KW"/>
</dbReference>
<feature type="domain" description="ABC transporter" evidence="5">
    <location>
        <begin position="259"/>
        <end position="502"/>
    </location>
</feature>
<name>A0A379YLX0_SERMA</name>
<dbReference type="PANTHER" id="PTHR43790">
    <property type="entry name" value="CARBOHYDRATE TRANSPORT ATP-BINDING PROTEIN MG119-RELATED"/>
    <property type="match status" value="1"/>
</dbReference>
<dbReference type="InterPro" id="IPR003593">
    <property type="entry name" value="AAA+_ATPase"/>
</dbReference>
<dbReference type="Gene3D" id="3.40.50.300">
    <property type="entry name" value="P-loop containing nucleotide triphosphate hydrolases"/>
    <property type="match status" value="2"/>
</dbReference>
<gene>
    <name evidence="6" type="primary">rbsA_2</name>
    <name evidence="6" type="ORF">NCTC10211_02078</name>
</gene>
<dbReference type="PROSITE" id="PS00211">
    <property type="entry name" value="ABC_TRANSPORTER_1"/>
    <property type="match status" value="1"/>
</dbReference>
<dbReference type="Pfam" id="PF00005">
    <property type="entry name" value="ABC_tran"/>
    <property type="match status" value="2"/>
</dbReference>
<feature type="domain" description="ABC transporter" evidence="5">
    <location>
        <begin position="11"/>
        <end position="248"/>
    </location>
</feature>
<accession>A0A379YLX0</accession>
<dbReference type="InterPro" id="IPR017871">
    <property type="entry name" value="ABC_transporter-like_CS"/>
</dbReference>
<keyword evidence="4 6" id="KW-0067">ATP-binding</keyword>
<evidence type="ECO:0000256" key="3">
    <source>
        <dbReference type="ARBA" id="ARBA00022741"/>
    </source>
</evidence>
<evidence type="ECO:0000256" key="2">
    <source>
        <dbReference type="ARBA" id="ARBA00022737"/>
    </source>
</evidence>
<evidence type="ECO:0000313" key="6">
    <source>
        <dbReference type="EMBL" id="SUI47140.1"/>
    </source>
</evidence>
<dbReference type="InterPro" id="IPR003439">
    <property type="entry name" value="ABC_transporter-like_ATP-bd"/>
</dbReference>
<keyword evidence="1" id="KW-0813">Transport</keyword>
<dbReference type="InterPro" id="IPR050107">
    <property type="entry name" value="ABC_carbohydrate_import_ATPase"/>
</dbReference>
<proteinExistence type="predicted"/>
<dbReference type="EC" id="3.6.3.17" evidence="6"/>
<dbReference type="PANTHER" id="PTHR43790:SF9">
    <property type="entry name" value="GALACTOFURANOSE TRANSPORTER ATP-BINDING PROTEIN YTFR"/>
    <property type="match status" value="1"/>
</dbReference>
<dbReference type="Proteomes" id="UP000254765">
    <property type="component" value="Unassembled WGS sequence"/>
</dbReference>
<dbReference type="InterPro" id="IPR027417">
    <property type="entry name" value="P-loop_NTPase"/>
</dbReference>
<dbReference type="PROSITE" id="PS50893">
    <property type="entry name" value="ABC_TRANSPORTER_2"/>
    <property type="match status" value="2"/>
</dbReference>
<dbReference type="SUPFAM" id="SSF52540">
    <property type="entry name" value="P-loop containing nucleoside triphosphate hydrolases"/>
    <property type="match status" value="2"/>
</dbReference>
<dbReference type="GO" id="GO:0016887">
    <property type="term" value="F:ATP hydrolysis activity"/>
    <property type="evidence" value="ECO:0007669"/>
    <property type="project" value="InterPro"/>
</dbReference>